<evidence type="ECO:0000256" key="9">
    <source>
        <dbReference type="RuleBase" id="RU010713"/>
    </source>
</evidence>
<evidence type="ECO:0000256" key="10">
    <source>
        <dbReference type="SAM" id="MobiDB-lite"/>
    </source>
</evidence>
<dbReference type="PANTHER" id="PTHR11893:SF10">
    <property type="entry name" value="INNEXIN-6"/>
    <property type="match status" value="1"/>
</dbReference>
<comment type="subcellular location">
    <subcellularLocation>
        <location evidence="1 9">Cell membrane</location>
        <topology evidence="1 9">Multi-pass membrane protein</topology>
    </subcellularLocation>
</comment>
<evidence type="ECO:0000256" key="1">
    <source>
        <dbReference type="ARBA" id="ARBA00004651"/>
    </source>
</evidence>
<keyword evidence="2 9" id="KW-0813">Transport</keyword>
<evidence type="ECO:0000256" key="6">
    <source>
        <dbReference type="ARBA" id="ARBA00023065"/>
    </source>
</evidence>
<organism evidence="13">
    <name type="scientific">Schistocephalus solidus</name>
    <name type="common">Tapeworm</name>
    <dbReference type="NCBI Taxonomy" id="70667"/>
    <lineage>
        <taxon>Eukaryota</taxon>
        <taxon>Metazoa</taxon>
        <taxon>Spiralia</taxon>
        <taxon>Lophotrochozoa</taxon>
        <taxon>Platyhelminthes</taxon>
        <taxon>Cestoda</taxon>
        <taxon>Eucestoda</taxon>
        <taxon>Diphyllobothriidea</taxon>
        <taxon>Diphyllobothriidae</taxon>
        <taxon>Schistocephalus</taxon>
    </lineage>
</organism>
<keyword evidence="12" id="KW-1185">Reference proteome</keyword>
<dbReference type="PRINTS" id="PR01262">
    <property type="entry name" value="INNEXIN"/>
</dbReference>
<proteinExistence type="inferred from homology"/>
<reference evidence="11 12" key="2">
    <citation type="submission" date="2018-11" db="EMBL/GenBank/DDBJ databases">
        <authorList>
            <consortium name="Pathogen Informatics"/>
        </authorList>
    </citation>
    <scope>NUCLEOTIDE SEQUENCE [LARGE SCALE GENOMIC DNA]</scope>
    <source>
        <strain evidence="11 12">NST_G2</strain>
    </source>
</reference>
<keyword evidence="3" id="KW-1003">Cell membrane</keyword>
<dbReference type="GO" id="GO:0034220">
    <property type="term" value="P:monoatomic ion transmembrane transport"/>
    <property type="evidence" value="ECO:0007669"/>
    <property type="project" value="UniProtKB-KW"/>
</dbReference>
<dbReference type="STRING" id="70667.A0A183SGA6"/>
<feature type="region of interest" description="Disordered" evidence="10">
    <location>
        <begin position="297"/>
        <end position="318"/>
    </location>
</feature>
<feature type="compositionally biased region" description="Acidic residues" evidence="10">
    <location>
        <begin position="386"/>
        <end position="406"/>
    </location>
</feature>
<comment type="function">
    <text evidence="9">Structural component of the gap junctions.</text>
</comment>
<protein>
    <recommendedName>
        <fullName evidence="9">Innexin</fullName>
    </recommendedName>
</protein>
<dbReference type="Pfam" id="PF00876">
    <property type="entry name" value="Innexin"/>
    <property type="match status" value="1"/>
</dbReference>
<dbReference type="GO" id="GO:0005921">
    <property type="term" value="C:gap junction"/>
    <property type="evidence" value="ECO:0007669"/>
    <property type="project" value="UniProtKB-UniRule"/>
</dbReference>
<evidence type="ECO:0000256" key="4">
    <source>
        <dbReference type="ARBA" id="ARBA00022692"/>
    </source>
</evidence>
<comment type="caution">
    <text evidence="9">Lacks conserved residue(s) required for the propagation of feature annotation.</text>
</comment>
<gene>
    <name evidence="9" type="primary">inx</name>
    <name evidence="11" type="ORF">SSLN_LOCUS3254</name>
</gene>
<dbReference type="PROSITE" id="PS51013">
    <property type="entry name" value="PANNEXIN"/>
    <property type="match status" value="1"/>
</dbReference>
<dbReference type="EMBL" id="UYSU01032478">
    <property type="protein sequence ID" value="VDL89639.1"/>
    <property type="molecule type" value="Genomic_DNA"/>
</dbReference>
<dbReference type="OrthoDB" id="6233734at2759"/>
<dbReference type="WBParaSite" id="SSLN_0000335401-mRNA-1">
    <property type="protein sequence ID" value="SSLN_0000335401-mRNA-1"/>
    <property type="gene ID" value="SSLN_0000335401"/>
</dbReference>
<feature type="region of interest" description="Disordered" evidence="10">
    <location>
        <begin position="340"/>
        <end position="406"/>
    </location>
</feature>
<evidence type="ECO:0000256" key="2">
    <source>
        <dbReference type="ARBA" id="ARBA00022448"/>
    </source>
</evidence>
<keyword evidence="8 9" id="KW-0407">Ion channel</keyword>
<dbReference type="Proteomes" id="UP000275846">
    <property type="component" value="Unassembled WGS sequence"/>
</dbReference>
<evidence type="ECO:0000313" key="13">
    <source>
        <dbReference type="WBParaSite" id="SSLN_0000335401-mRNA-1"/>
    </source>
</evidence>
<evidence type="ECO:0000256" key="3">
    <source>
        <dbReference type="ARBA" id="ARBA00022475"/>
    </source>
</evidence>
<name>A0A183SGA6_SCHSO</name>
<keyword evidence="5 9" id="KW-1133">Transmembrane helix</keyword>
<evidence type="ECO:0000256" key="7">
    <source>
        <dbReference type="ARBA" id="ARBA00023136"/>
    </source>
</evidence>
<keyword evidence="7 9" id="KW-0472">Membrane</keyword>
<reference evidence="13" key="1">
    <citation type="submission" date="2016-06" db="UniProtKB">
        <authorList>
            <consortium name="WormBaseParasite"/>
        </authorList>
    </citation>
    <scope>IDENTIFICATION</scope>
</reference>
<evidence type="ECO:0000313" key="12">
    <source>
        <dbReference type="Proteomes" id="UP000275846"/>
    </source>
</evidence>
<feature type="region of interest" description="Disordered" evidence="10">
    <location>
        <begin position="41"/>
        <end position="66"/>
    </location>
</feature>
<sequence>MVMDVSGELKNLTDAADQRGDLINCLVRHLEDALAIRHFGRQRRQRQPRPANQAAYGKDLDSSVEPNAARFPTPVVPLTFSRQTRLPGPRPCNPASSSYLCGLYLVVKSLYLLNSTAQLYVTGKYLHEDGFLFGINTLVDLLNTRLWDHTGSFPRVALCDFELRRMGSNQHRYTIQCVLRVNIFNEKIYIFLWFWFFLISAVNLLSLLKWTYSKRSQKCAEDFELTMTDCFKTQAEKAQSKSFVEDILGQDGVLLLRFVSMNVGPATAAEIAGVFWTKYGRSVNPDVLFRLGMAAGSTTGATSPPVPPKRCTMASNRKKPEVEGDVFIPLRNLDSKMHTAAIDSDQSSSSSRPTVENLRHKRRHHRWHTTDSSDRYSPVPDRTDQYFDDQYPDEPQVENDLNDILT</sequence>
<dbReference type="GO" id="GO:0005886">
    <property type="term" value="C:plasma membrane"/>
    <property type="evidence" value="ECO:0007669"/>
    <property type="project" value="UniProtKB-SubCell"/>
</dbReference>
<feature type="transmembrane region" description="Helical" evidence="9">
    <location>
        <begin position="188"/>
        <end position="208"/>
    </location>
</feature>
<dbReference type="AlphaFoldDB" id="A0A183SGA6"/>
<keyword evidence="4 9" id="KW-0812">Transmembrane</keyword>
<accession>A0A183SGA6</accession>
<dbReference type="InterPro" id="IPR000990">
    <property type="entry name" value="Innexin"/>
</dbReference>
<comment type="similarity">
    <text evidence="9">Belongs to the pannexin family.</text>
</comment>
<evidence type="ECO:0000256" key="8">
    <source>
        <dbReference type="ARBA" id="ARBA00023303"/>
    </source>
</evidence>
<evidence type="ECO:0000313" key="11">
    <source>
        <dbReference type="EMBL" id="VDL89639.1"/>
    </source>
</evidence>
<keyword evidence="6 9" id="KW-0406">Ion transport</keyword>
<evidence type="ECO:0000256" key="5">
    <source>
        <dbReference type="ARBA" id="ARBA00022989"/>
    </source>
</evidence>
<dbReference type="GO" id="GO:0005243">
    <property type="term" value="F:gap junction channel activity"/>
    <property type="evidence" value="ECO:0007669"/>
    <property type="project" value="TreeGrafter"/>
</dbReference>
<dbReference type="PANTHER" id="PTHR11893">
    <property type="entry name" value="INNEXIN"/>
    <property type="match status" value="1"/>
</dbReference>